<feature type="compositionally biased region" description="Basic and acidic residues" evidence="1">
    <location>
        <begin position="1"/>
        <end position="15"/>
    </location>
</feature>
<evidence type="ECO:0000256" key="1">
    <source>
        <dbReference type="SAM" id="MobiDB-lite"/>
    </source>
</evidence>
<proteinExistence type="predicted"/>
<feature type="region of interest" description="Disordered" evidence="1">
    <location>
        <begin position="262"/>
        <end position="286"/>
    </location>
</feature>
<evidence type="ECO:0000313" key="3">
    <source>
        <dbReference type="Proteomes" id="UP000199288"/>
    </source>
</evidence>
<sequence>MPTSDAAHRRSEHFTTRPRVGSPQGWWDTAGRLCSPELSVASGNVLTMKRAYTALCNATDRDQDLITALRWALDHAEDGQPVTLWCWDKEGLPAGPRGSGPSLGIAVHSEHPRPRGGRPFRAPNGLSWLWTSRWRLWWRSSPSMTLSASCTPTCRRTTSGADGSAGTIYLSTVLGINAYRPECLSGRPIQTPKPLITNPAMAVAMMSFTGRSYDGTTMHDYGDGDRVTHGLMELRKGGPSSSRTCCSLLPCGRAGRDVKRCCSGTSPRKSPKASRSVLSTTTARTS</sequence>
<organism evidence="2 3">
    <name type="scientific">Bowdeniella nasicola</name>
    <dbReference type="NCBI Taxonomy" id="208480"/>
    <lineage>
        <taxon>Bacteria</taxon>
        <taxon>Bacillati</taxon>
        <taxon>Actinomycetota</taxon>
        <taxon>Actinomycetes</taxon>
        <taxon>Actinomycetales</taxon>
        <taxon>Actinomycetaceae</taxon>
        <taxon>Bowdeniella</taxon>
    </lineage>
</organism>
<evidence type="ECO:0000313" key="2">
    <source>
        <dbReference type="EMBL" id="SEA50507.1"/>
    </source>
</evidence>
<keyword evidence="3" id="KW-1185">Reference proteome</keyword>
<feature type="compositionally biased region" description="Polar residues" evidence="1">
    <location>
        <begin position="276"/>
        <end position="286"/>
    </location>
</feature>
<dbReference type="EMBL" id="FNQV01000010">
    <property type="protein sequence ID" value="SEA50507.1"/>
    <property type="molecule type" value="Genomic_DNA"/>
</dbReference>
<reference evidence="3" key="1">
    <citation type="submission" date="2016-10" db="EMBL/GenBank/DDBJ databases">
        <authorList>
            <person name="Varghese N."/>
            <person name="Submissions S."/>
        </authorList>
    </citation>
    <scope>NUCLEOTIDE SEQUENCE [LARGE SCALE GENOMIC DNA]</scope>
    <source>
        <strain evidence="3">KPR-1</strain>
    </source>
</reference>
<dbReference type="Proteomes" id="UP000199288">
    <property type="component" value="Unassembled WGS sequence"/>
</dbReference>
<feature type="region of interest" description="Disordered" evidence="1">
    <location>
        <begin position="1"/>
        <end position="22"/>
    </location>
</feature>
<protein>
    <submittedName>
        <fullName evidence="2">Uncharacterized protein</fullName>
    </submittedName>
</protein>
<name>A0A1H4BR09_9ACTO</name>
<dbReference type="AlphaFoldDB" id="A0A1H4BR09"/>
<gene>
    <name evidence="2" type="ORF">SAMN02910418_01746</name>
</gene>
<accession>A0A1H4BR09</accession>